<dbReference type="EMBL" id="JAWIIJ010000003">
    <property type="protein sequence ID" value="MDV2078262.1"/>
    <property type="molecule type" value="Genomic_DNA"/>
</dbReference>
<evidence type="ECO:0000256" key="1">
    <source>
        <dbReference type="ARBA" id="ARBA00008361"/>
    </source>
</evidence>
<dbReference type="InterPro" id="IPR013216">
    <property type="entry name" value="Methyltransf_11"/>
</dbReference>
<accession>A0ABU3VVF6</accession>
<comment type="caution">
    <text evidence="5">The sequence shown here is derived from an EMBL/GenBank/DDBJ whole genome shotgun (WGS) entry which is preliminary data.</text>
</comment>
<dbReference type="SUPFAM" id="SSF53335">
    <property type="entry name" value="S-adenosyl-L-methionine-dependent methyltransferases"/>
    <property type="match status" value="1"/>
</dbReference>
<keyword evidence="3 5" id="KW-0808">Transferase</keyword>
<reference evidence="5 6" key="1">
    <citation type="submission" date="2023-10" db="EMBL/GenBank/DDBJ databases">
        <title>Characteristics and mechanism of a salt-tolerant marine origin heterotrophic nitrifying- aerobic denitrifying bacteria Marinobacter xestospongiae HN1.</title>
        <authorList>
            <person name="Qi R."/>
        </authorList>
    </citation>
    <scope>NUCLEOTIDE SEQUENCE [LARGE SCALE GENOMIC DNA]</scope>
    <source>
        <strain evidence="5 6">HN1</strain>
    </source>
</reference>
<name>A0ABU3VVF6_9GAMM</name>
<gene>
    <name evidence="5" type="ORF">RYS15_06175</name>
</gene>
<evidence type="ECO:0000259" key="4">
    <source>
        <dbReference type="Pfam" id="PF08241"/>
    </source>
</evidence>
<dbReference type="PANTHER" id="PTHR44942:SF4">
    <property type="entry name" value="METHYLTRANSFERASE TYPE 11 DOMAIN-CONTAINING PROTEIN"/>
    <property type="match status" value="1"/>
</dbReference>
<evidence type="ECO:0000256" key="3">
    <source>
        <dbReference type="ARBA" id="ARBA00022679"/>
    </source>
</evidence>
<dbReference type="RefSeq" id="WP_248165646.1">
    <property type="nucleotide sequence ID" value="NZ_BAABBC010000031.1"/>
</dbReference>
<dbReference type="GO" id="GO:0032259">
    <property type="term" value="P:methylation"/>
    <property type="evidence" value="ECO:0007669"/>
    <property type="project" value="UniProtKB-KW"/>
</dbReference>
<sequence length="185" mass="20728">MNQWDTETAEWYAKNYGEYATNRLGVENIDLATDSTIVDIGCGTGCALRHASNYVTDGVLIGIDPVPRMIEIARQQTGNHPASHRITFREGSAEHLPVEDSLADIVFAFDSFDHWKDQEQGLTEVRRILKARGQLVLVKDGGLPARSDYEKKIIDLLKDAGFELVTKKDITENSIECTRWVFSAN</sequence>
<dbReference type="EC" id="2.1.-.-" evidence="5"/>
<keyword evidence="6" id="KW-1185">Reference proteome</keyword>
<dbReference type="GO" id="GO:0008168">
    <property type="term" value="F:methyltransferase activity"/>
    <property type="evidence" value="ECO:0007669"/>
    <property type="project" value="UniProtKB-KW"/>
</dbReference>
<comment type="similarity">
    <text evidence="1">Belongs to the methyltransferase superfamily.</text>
</comment>
<dbReference type="InterPro" id="IPR029063">
    <property type="entry name" value="SAM-dependent_MTases_sf"/>
</dbReference>
<feature type="domain" description="Methyltransferase type 11" evidence="4">
    <location>
        <begin position="38"/>
        <end position="137"/>
    </location>
</feature>
<evidence type="ECO:0000313" key="6">
    <source>
        <dbReference type="Proteomes" id="UP001269819"/>
    </source>
</evidence>
<dbReference type="CDD" id="cd02440">
    <property type="entry name" value="AdoMet_MTases"/>
    <property type="match status" value="1"/>
</dbReference>
<proteinExistence type="inferred from homology"/>
<dbReference type="Gene3D" id="3.40.50.150">
    <property type="entry name" value="Vaccinia Virus protein VP39"/>
    <property type="match status" value="1"/>
</dbReference>
<dbReference type="Proteomes" id="UP001269819">
    <property type="component" value="Unassembled WGS sequence"/>
</dbReference>
<dbReference type="InterPro" id="IPR051052">
    <property type="entry name" value="Diverse_substrate_MTase"/>
</dbReference>
<dbReference type="Pfam" id="PF08241">
    <property type="entry name" value="Methyltransf_11"/>
    <property type="match status" value="1"/>
</dbReference>
<protein>
    <submittedName>
        <fullName evidence="5">Class I SAM-dependent methyltransferase</fullName>
        <ecNumber evidence="5">2.1.-.-</ecNumber>
    </submittedName>
</protein>
<evidence type="ECO:0000313" key="5">
    <source>
        <dbReference type="EMBL" id="MDV2078262.1"/>
    </source>
</evidence>
<keyword evidence="2 5" id="KW-0489">Methyltransferase</keyword>
<organism evidence="5 6">
    <name type="scientific">Marinobacter xestospongiae</name>
    <dbReference type="NCBI Taxonomy" id="994319"/>
    <lineage>
        <taxon>Bacteria</taxon>
        <taxon>Pseudomonadati</taxon>
        <taxon>Pseudomonadota</taxon>
        <taxon>Gammaproteobacteria</taxon>
        <taxon>Pseudomonadales</taxon>
        <taxon>Marinobacteraceae</taxon>
        <taxon>Marinobacter</taxon>
    </lineage>
</organism>
<evidence type="ECO:0000256" key="2">
    <source>
        <dbReference type="ARBA" id="ARBA00022603"/>
    </source>
</evidence>
<dbReference type="PANTHER" id="PTHR44942">
    <property type="entry name" value="METHYLTRANSF_11 DOMAIN-CONTAINING PROTEIN"/>
    <property type="match status" value="1"/>
</dbReference>